<accession>A0ABS2APU1</accession>
<dbReference type="Proteomes" id="UP000632138">
    <property type="component" value="Unassembled WGS sequence"/>
</dbReference>
<protein>
    <submittedName>
        <fullName evidence="1">Superoxide dismutase</fullName>
    </submittedName>
</protein>
<evidence type="ECO:0000313" key="1">
    <source>
        <dbReference type="EMBL" id="MBM2621855.1"/>
    </source>
</evidence>
<proteinExistence type="predicted"/>
<gene>
    <name evidence="1" type="ORF">JIG36_40785</name>
</gene>
<reference evidence="1 2" key="1">
    <citation type="submission" date="2021-01" db="EMBL/GenBank/DDBJ databases">
        <title>Actinoplanes sp. nov. LDG1-06 isolated from lichen.</title>
        <authorList>
            <person name="Saeng-In P."/>
            <person name="Phongsopitanun W."/>
            <person name="Kanchanasin P."/>
            <person name="Yuki M."/>
            <person name="Kudo T."/>
            <person name="Ohkuma M."/>
            <person name="Tanasupawat S."/>
        </authorList>
    </citation>
    <scope>NUCLEOTIDE SEQUENCE [LARGE SCALE GENOMIC DNA]</scope>
    <source>
        <strain evidence="1 2">LDG1-06</strain>
    </source>
</reference>
<comment type="caution">
    <text evidence="1">The sequence shown here is derived from an EMBL/GenBank/DDBJ whole genome shotgun (WGS) entry which is preliminary data.</text>
</comment>
<keyword evidence="2" id="KW-1185">Reference proteome</keyword>
<evidence type="ECO:0000313" key="2">
    <source>
        <dbReference type="Proteomes" id="UP000632138"/>
    </source>
</evidence>
<name>A0ABS2APU1_9ACTN</name>
<sequence>MIVDAADAFAGAQRAAGVIAAKHRGDLAGAHDLLAAFPDEQARTQGFQLLAELALTILRTQTGETMDEIVQEISLHIAAAAVSGPPAEGGPRQDR</sequence>
<dbReference type="EMBL" id="JAENHP010000022">
    <property type="protein sequence ID" value="MBM2621855.1"/>
    <property type="molecule type" value="Genomic_DNA"/>
</dbReference>
<organism evidence="1 2">
    <name type="scientific">Paractinoplanes ovalisporus</name>
    <dbReference type="NCBI Taxonomy" id="2810368"/>
    <lineage>
        <taxon>Bacteria</taxon>
        <taxon>Bacillati</taxon>
        <taxon>Actinomycetota</taxon>
        <taxon>Actinomycetes</taxon>
        <taxon>Micromonosporales</taxon>
        <taxon>Micromonosporaceae</taxon>
        <taxon>Paractinoplanes</taxon>
    </lineage>
</organism>